<feature type="compositionally biased region" description="Low complexity" evidence="1">
    <location>
        <begin position="846"/>
        <end position="861"/>
    </location>
</feature>
<evidence type="ECO:0000256" key="1">
    <source>
        <dbReference type="SAM" id="MobiDB-lite"/>
    </source>
</evidence>
<protein>
    <submittedName>
        <fullName evidence="2">Uncharacterized protein</fullName>
    </submittedName>
</protein>
<proteinExistence type="predicted"/>
<sequence length="861" mass="96471">MLNLSPSNNGSGTRISYWADGHTIIALLEAGADPVTTVEGENILSLWLNGAHRASPSPERFDQVLIAIINRLPNINTKMDYYGFGVSEKTILHRLVEDQFSDPSYVRRVLRIFLDADINRPLNIDGLDSSGRTSLLALLDCINRWEPVQDNILETARAFIEAGARLDFVSASGDSALSSVIDAVNFSQSLEEGRITVSNIEKVLTLDPGAKLVDHLPVSVLAEALYRGHILIAAALLRHRMKDSINRVTGSSTWLEGDLFDDNPHALATVSQQLGKPTFISARVSGTHRHGAIGTHISDLAFCGMGRTRFYAWSRSLVTAYPMLPLAGVKQSCTGKNHWEDEEGKDTLFEWTWTEPQSARPAETDAPCEFANPLRDLDPLLTAMEKQRKFEPMVLNPGFDRRRDIGRSRTSSLRGHSCPGTERRWLSGLEAIKRPTVKYYAYTVQELQTTGWRRDSLPGLNTDITADLAFEKLQDYVFCSDGGGLPVGGSRVLERVDDDTESPDEWWLQGMPRHQGRGYYPLISRALDEKLDSLERWYAKPKDFDLDTGIAMAKQAIMSTTGGHPRREEWIENLREKFQLQDLQRHIDLPEGLDTWSQVDLRSIYELEKSINAHRYDAWSVSAGSPHRFRSLTCLVTHLEALYNHTGEMTFLDEAVSTARQALEDSLADDWDMLGLSDEVDRSLYRSNLAALLTLRYNRTAVSDLDQAIDMARQFVREVGAQDHFRANSVLRKLGINLERRYELTGHISFLNEAIEVAQQILEADRDEDVDEADALHDLLSRLWRRYRAAGSRSDCETAWQCATLFRHSMLREIKPPATGGSAKDSADCSTDDATGYLTEDSAELEGSSTESDESTSGSRK</sequence>
<dbReference type="Proteomes" id="UP000654913">
    <property type="component" value="Chromosome 6"/>
</dbReference>
<dbReference type="GeneID" id="64977097"/>
<organism evidence="2 3">
    <name type="scientific">Aspergillus puulaauensis</name>
    <dbReference type="NCBI Taxonomy" id="1220207"/>
    <lineage>
        <taxon>Eukaryota</taxon>
        <taxon>Fungi</taxon>
        <taxon>Dikarya</taxon>
        <taxon>Ascomycota</taxon>
        <taxon>Pezizomycotina</taxon>
        <taxon>Eurotiomycetes</taxon>
        <taxon>Eurotiomycetidae</taxon>
        <taxon>Eurotiales</taxon>
        <taxon>Aspergillaceae</taxon>
        <taxon>Aspergillus</taxon>
    </lineage>
</organism>
<reference evidence="2" key="1">
    <citation type="submission" date="2021-01" db="EMBL/GenBank/DDBJ databases">
        <authorList>
            <consortium name="Aspergillus puulaauensis MK2 genome sequencing consortium"/>
            <person name="Kazuki M."/>
            <person name="Futagami T."/>
        </authorList>
    </citation>
    <scope>NUCLEOTIDE SEQUENCE</scope>
    <source>
        <strain evidence="2">MK2</strain>
    </source>
</reference>
<evidence type="ECO:0000313" key="2">
    <source>
        <dbReference type="EMBL" id="BCS27092.1"/>
    </source>
</evidence>
<gene>
    <name evidence="2" type="ORF">APUU_60140A</name>
</gene>
<dbReference type="RefSeq" id="XP_041559286.1">
    <property type="nucleotide sequence ID" value="XM_041706952.1"/>
</dbReference>
<dbReference type="KEGG" id="apuu:APUU_60140A"/>
<dbReference type="AlphaFoldDB" id="A0A7R7XTH6"/>
<name>A0A7R7XTH6_9EURO</name>
<keyword evidence="3" id="KW-1185">Reference proteome</keyword>
<feature type="region of interest" description="Disordered" evidence="1">
    <location>
        <begin position="816"/>
        <end position="861"/>
    </location>
</feature>
<evidence type="ECO:0000313" key="3">
    <source>
        <dbReference type="Proteomes" id="UP000654913"/>
    </source>
</evidence>
<dbReference type="OrthoDB" id="9991317at2759"/>
<reference evidence="2" key="2">
    <citation type="submission" date="2021-02" db="EMBL/GenBank/DDBJ databases">
        <title>Aspergillus puulaauensis MK2 genome sequence.</title>
        <authorList>
            <person name="Futagami T."/>
            <person name="Mori K."/>
            <person name="Kadooka C."/>
            <person name="Tanaka T."/>
        </authorList>
    </citation>
    <scope>NUCLEOTIDE SEQUENCE</scope>
    <source>
        <strain evidence="2">MK2</strain>
    </source>
</reference>
<dbReference type="EMBL" id="AP024448">
    <property type="protein sequence ID" value="BCS27092.1"/>
    <property type="molecule type" value="Genomic_DNA"/>
</dbReference>
<accession>A0A7R7XTH6</accession>